<sequence length="429" mass="47507">MQFSPNPSLSSSSRSSSSKREIASTTNTGPLLYNDNEPCPSSAPPTGLFDAETGAELKRHPDLWFPDGSVICRAENLLFRVHMYQLARRSVCFKDMFAVPQPRSPHKAGKAKAMENLNCVQSPDASDELLHDITDCPTLCLQDGADDVANLFAALYDGPKFGNNDHDDFRVVSGILRLSTKYIIESLRAQALAHLSIAWPDTLKVWDAREDLARAYEMETGAHLYPSPLAVISLAREVDAPSLLPSAFYDLSRYSFSQIFEPSEDEPLYHPQSSTYPPTLSNQDIQRLSLGKEASQQAITTLIQAMGQSQYFRHPMHLATAQMHSRSKSAGLSSSPGICVSAAACRKDFSELVDLATQHYLFDREKGCSDPLYVAEELGQLKSAEFSECKACARSLENWAARERERIWKMVPTWFRLEPVDAGGCSTIG</sequence>
<feature type="region of interest" description="Disordered" evidence="1">
    <location>
        <begin position="1"/>
        <end position="50"/>
    </location>
</feature>
<dbReference type="Proteomes" id="UP000807025">
    <property type="component" value="Unassembled WGS sequence"/>
</dbReference>
<keyword evidence="3" id="KW-1185">Reference proteome</keyword>
<proteinExistence type="predicted"/>
<dbReference type="AlphaFoldDB" id="A0A9P6DCF2"/>
<organism evidence="2 3">
    <name type="scientific">Pleurotus eryngii</name>
    <name type="common">Boletus of the steppes</name>
    <dbReference type="NCBI Taxonomy" id="5323"/>
    <lineage>
        <taxon>Eukaryota</taxon>
        <taxon>Fungi</taxon>
        <taxon>Dikarya</taxon>
        <taxon>Basidiomycota</taxon>
        <taxon>Agaricomycotina</taxon>
        <taxon>Agaricomycetes</taxon>
        <taxon>Agaricomycetidae</taxon>
        <taxon>Agaricales</taxon>
        <taxon>Pleurotineae</taxon>
        <taxon>Pleurotaceae</taxon>
        <taxon>Pleurotus</taxon>
    </lineage>
</organism>
<evidence type="ECO:0000256" key="1">
    <source>
        <dbReference type="SAM" id="MobiDB-lite"/>
    </source>
</evidence>
<accession>A0A9P6DCF2</accession>
<comment type="caution">
    <text evidence="2">The sequence shown here is derived from an EMBL/GenBank/DDBJ whole genome shotgun (WGS) entry which is preliminary data.</text>
</comment>
<evidence type="ECO:0000313" key="3">
    <source>
        <dbReference type="Proteomes" id="UP000807025"/>
    </source>
</evidence>
<protein>
    <recommendedName>
        <fullName evidence="4">BTB domain-containing protein</fullName>
    </recommendedName>
</protein>
<evidence type="ECO:0000313" key="2">
    <source>
        <dbReference type="EMBL" id="KAF9499642.1"/>
    </source>
</evidence>
<gene>
    <name evidence="2" type="ORF">BDN71DRAFT_1487039</name>
</gene>
<evidence type="ECO:0008006" key="4">
    <source>
        <dbReference type="Google" id="ProtNLM"/>
    </source>
</evidence>
<dbReference type="OrthoDB" id="3227959at2759"/>
<reference evidence="2" key="1">
    <citation type="submission" date="2020-11" db="EMBL/GenBank/DDBJ databases">
        <authorList>
            <consortium name="DOE Joint Genome Institute"/>
            <person name="Ahrendt S."/>
            <person name="Riley R."/>
            <person name="Andreopoulos W."/>
            <person name="Labutti K."/>
            <person name="Pangilinan J."/>
            <person name="Ruiz-Duenas F.J."/>
            <person name="Barrasa J.M."/>
            <person name="Sanchez-Garcia M."/>
            <person name="Camarero S."/>
            <person name="Miyauchi S."/>
            <person name="Serrano A."/>
            <person name="Linde D."/>
            <person name="Babiker R."/>
            <person name="Drula E."/>
            <person name="Ayuso-Fernandez I."/>
            <person name="Pacheco R."/>
            <person name="Padilla G."/>
            <person name="Ferreira P."/>
            <person name="Barriuso J."/>
            <person name="Kellner H."/>
            <person name="Castanera R."/>
            <person name="Alfaro M."/>
            <person name="Ramirez L."/>
            <person name="Pisabarro A.G."/>
            <person name="Kuo A."/>
            <person name="Tritt A."/>
            <person name="Lipzen A."/>
            <person name="He G."/>
            <person name="Yan M."/>
            <person name="Ng V."/>
            <person name="Cullen D."/>
            <person name="Martin F."/>
            <person name="Rosso M.-N."/>
            <person name="Henrissat B."/>
            <person name="Hibbett D."/>
            <person name="Martinez A.T."/>
            <person name="Grigoriev I.V."/>
        </authorList>
    </citation>
    <scope>NUCLEOTIDE SEQUENCE</scope>
    <source>
        <strain evidence="2">ATCC 90797</strain>
    </source>
</reference>
<dbReference type="EMBL" id="MU154531">
    <property type="protein sequence ID" value="KAF9499642.1"/>
    <property type="molecule type" value="Genomic_DNA"/>
</dbReference>
<name>A0A9P6DCF2_PLEER</name>
<feature type="compositionally biased region" description="Low complexity" evidence="1">
    <location>
        <begin position="1"/>
        <end position="16"/>
    </location>
</feature>